<evidence type="ECO:0000259" key="2">
    <source>
        <dbReference type="PROSITE" id="PS50222"/>
    </source>
</evidence>
<dbReference type="Pfam" id="PF13499">
    <property type="entry name" value="EF-hand_7"/>
    <property type="match status" value="2"/>
</dbReference>
<name>A0ABR4NDL7_9FUNG</name>
<dbReference type="SUPFAM" id="SSF47473">
    <property type="entry name" value="EF-hand"/>
    <property type="match status" value="1"/>
</dbReference>
<dbReference type="InterPro" id="IPR002048">
    <property type="entry name" value="EF_hand_dom"/>
</dbReference>
<reference evidence="3 4" key="1">
    <citation type="submission" date="2023-09" db="EMBL/GenBank/DDBJ databases">
        <title>Pangenome analysis of Batrachochytrium dendrobatidis and related Chytrids.</title>
        <authorList>
            <person name="Yacoub M.N."/>
            <person name="Stajich J.E."/>
            <person name="James T.Y."/>
        </authorList>
    </citation>
    <scope>NUCLEOTIDE SEQUENCE [LARGE SCALE GENOMIC DNA]</scope>
    <source>
        <strain evidence="3 4">JEL0888</strain>
    </source>
</reference>
<dbReference type="Gene3D" id="1.10.238.10">
    <property type="entry name" value="EF-hand"/>
    <property type="match status" value="2"/>
</dbReference>
<evidence type="ECO:0000256" key="1">
    <source>
        <dbReference type="ARBA" id="ARBA00022837"/>
    </source>
</evidence>
<feature type="domain" description="EF-hand" evidence="2">
    <location>
        <begin position="58"/>
        <end position="93"/>
    </location>
</feature>
<sequence length="208" mass="23811">MIVKWDFVKRLHLDPKYGLLNARTVNMLLELFKMLDWRGSGSLDDVQFQCIMTHATDLKESQIYKIFDLFDLDGSGSVEFDEFYLLICILVAMKDGTAKNFMFQNWRSCFEILDADGSGDVSRKEFQTLGFLFNFTPAAIRRIYQEFDVTGNSELDNEDFQLFVLAAIELQADMDRKGQTNNQTFNPLALGVRKLMNGLLSMFGSGSE</sequence>
<dbReference type="InterPro" id="IPR018247">
    <property type="entry name" value="EF_Hand_1_Ca_BS"/>
</dbReference>
<gene>
    <name evidence="3" type="primary">EFCAB9</name>
    <name evidence="3" type="ORF">HK105_202917</name>
</gene>
<keyword evidence="1" id="KW-0106">Calcium</keyword>
<dbReference type="PANTHER" id="PTHR47065:SF1">
    <property type="entry name" value="EF-HAND CALCIUM-BINDING DOMAIN-CONTAINING PROTEIN 9"/>
    <property type="match status" value="1"/>
</dbReference>
<dbReference type="SMART" id="SM00054">
    <property type="entry name" value="EFh"/>
    <property type="match status" value="3"/>
</dbReference>
<dbReference type="PROSITE" id="PS00018">
    <property type="entry name" value="EF_HAND_1"/>
    <property type="match status" value="2"/>
</dbReference>
<keyword evidence="4" id="KW-1185">Reference proteome</keyword>
<comment type="caution">
    <text evidence="3">The sequence shown here is derived from an EMBL/GenBank/DDBJ whole genome shotgun (WGS) entry which is preliminary data.</text>
</comment>
<dbReference type="Proteomes" id="UP001527925">
    <property type="component" value="Unassembled WGS sequence"/>
</dbReference>
<evidence type="ECO:0000313" key="4">
    <source>
        <dbReference type="Proteomes" id="UP001527925"/>
    </source>
</evidence>
<proteinExistence type="predicted"/>
<dbReference type="PANTHER" id="PTHR47065">
    <property type="entry name" value="EF-HAND CALCIUM-BINDING DOMAIN-CONTAINING PROTEIN 9"/>
    <property type="match status" value="1"/>
</dbReference>
<dbReference type="InterPro" id="IPR011992">
    <property type="entry name" value="EF-hand-dom_pair"/>
</dbReference>
<accession>A0ABR4NDL7</accession>
<organism evidence="3 4">
    <name type="scientific">Polyrhizophydium stewartii</name>
    <dbReference type="NCBI Taxonomy" id="2732419"/>
    <lineage>
        <taxon>Eukaryota</taxon>
        <taxon>Fungi</taxon>
        <taxon>Fungi incertae sedis</taxon>
        <taxon>Chytridiomycota</taxon>
        <taxon>Chytridiomycota incertae sedis</taxon>
        <taxon>Chytridiomycetes</taxon>
        <taxon>Rhizophydiales</taxon>
        <taxon>Rhizophydiales incertae sedis</taxon>
        <taxon>Polyrhizophydium</taxon>
    </lineage>
</organism>
<feature type="domain" description="EF-hand" evidence="2">
    <location>
        <begin position="101"/>
        <end position="136"/>
    </location>
</feature>
<dbReference type="PROSITE" id="PS50222">
    <property type="entry name" value="EF_HAND_2"/>
    <property type="match status" value="2"/>
</dbReference>
<dbReference type="EMBL" id="JADGIZ020000010">
    <property type="protein sequence ID" value="KAL2917630.1"/>
    <property type="molecule type" value="Genomic_DNA"/>
</dbReference>
<protein>
    <submittedName>
        <fullName evidence="3">EF-hand calcium-binding domain-containing protein 9</fullName>
    </submittedName>
</protein>
<dbReference type="InterPro" id="IPR042798">
    <property type="entry name" value="EFCAB9"/>
</dbReference>
<evidence type="ECO:0000313" key="3">
    <source>
        <dbReference type="EMBL" id="KAL2917630.1"/>
    </source>
</evidence>